<evidence type="ECO:0000313" key="8">
    <source>
        <dbReference type="Proteomes" id="UP000050425"/>
    </source>
</evidence>
<dbReference type="Gene3D" id="3.40.50.300">
    <property type="entry name" value="P-loop containing nucleotide triphosphate hydrolases"/>
    <property type="match status" value="1"/>
</dbReference>
<feature type="compositionally biased region" description="Pro residues" evidence="5">
    <location>
        <begin position="560"/>
        <end position="587"/>
    </location>
</feature>
<protein>
    <submittedName>
        <fullName evidence="7">Deoxycytidylate deaminase</fullName>
    </submittedName>
</protein>
<name>A0A0P9J700_9PSED</name>
<comment type="caution">
    <text evidence="7">The sequence shown here is derived from an EMBL/GenBank/DDBJ whole genome shotgun (WGS) entry which is preliminary data.</text>
</comment>
<evidence type="ECO:0000256" key="2">
    <source>
        <dbReference type="ARBA" id="ARBA00022723"/>
    </source>
</evidence>
<dbReference type="PROSITE" id="PS51747">
    <property type="entry name" value="CYT_DCMP_DEAMINASES_2"/>
    <property type="match status" value="1"/>
</dbReference>
<dbReference type="PATRIC" id="fig|251702.3.peg.4992"/>
<dbReference type="AlphaFoldDB" id="A0A0P9J700"/>
<dbReference type="GO" id="GO:0005737">
    <property type="term" value="C:cytoplasm"/>
    <property type="evidence" value="ECO:0007669"/>
    <property type="project" value="TreeGrafter"/>
</dbReference>
<organism evidence="7 8">
    <name type="scientific">Pseudomonas syringae pv. antirrhini</name>
    <dbReference type="NCBI Taxonomy" id="251702"/>
    <lineage>
        <taxon>Bacteria</taxon>
        <taxon>Pseudomonadati</taxon>
        <taxon>Pseudomonadota</taxon>
        <taxon>Gammaproteobacteria</taxon>
        <taxon>Pseudomonadales</taxon>
        <taxon>Pseudomonadaceae</taxon>
        <taxon>Pseudomonas</taxon>
    </lineage>
</organism>
<keyword evidence="4" id="KW-0862">Zinc</keyword>
<dbReference type="NCBIfam" id="NF041025">
    <property type="entry name" value="antiphage_deaminase"/>
    <property type="match status" value="1"/>
</dbReference>
<evidence type="ECO:0000256" key="1">
    <source>
        <dbReference type="ARBA" id="ARBA00006576"/>
    </source>
</evidence>
<dbReference type="Pfam" id="PF00383">
    <property type="entry name" value="dCMP_cyt_deam_1"/>
    <property type="match status" value="1"/>
</dbReference>
<accession>A0A0P9J700</accession>
<reference evidence="7 8" key="1">
    <citation type="submission" date="2015-09" db="EMBL/GenBank/DDBJ databases">
        <title>Genome announcement of multiple Pseudomonas syringae strains.</title>
        <authorList>
            <person name="Thakur S."/>
            <person name="Wang P.W."/>
            <person name="Gong Y."/>
            <person name="Weir B.S."/>
            <person name="Guttman D.S."/>
        </authorList>
    </citation>
    <scope>NUCLEOTIDE SEQUENCE [LARGE SCALE GENOMIC DNA]</scope>
    <source>
        <strain evidence="7 8">ICMP4303</strain>
    </source>
</reference>
<dbReference type="GO" id="GO:0008270">
    <property type="term" value="F:zinc ion binding"/>
    <property type="evidence" value="ECO:0007669"/>
    <property type="project" value="InterPro"/>
</dbReference>
<evidence type="ECO:0000313" key="7">
    <source>
        <dbReference type="EMBL" id="KPW42547.1"/>
    </source>
</evidence>
<dbReference type="EMBL" id="LJPT01000187">
    <property type="protein sequence ID" value="KPW42547.1"/>
    <property type="molecule type" value="Genomic_DNA"/>
</dbReference>
<feature type="domain" description="CMP/dCMP-type deaminase" evidence="6">
    <location>
        <begin position="258"/>
        <end position="448"/>
    </location>
</feature>
<dbReference type="InterPro" id="IPR016193">
    <property type="entry name" value="Cytidine_deaminase-like"/>
</dbReference>
<feature type="region of interest" description="Disordered" evidence="5">
    <location>
        <begin position="517"/>
        <end position="587"/>
    </location>
</feature>
<dbReference type="SUPFAM" id="SSF53927">
    <property type="entry name" value="Cytidine deaminase-like"/>
    <property type="match status" value="1"/>
</dbReference>
<dbReference type="InterPro" id="IPR015517">
    <property type="entry name" value="dCMP_deaminase-rel"/>
</dbReference>
<evidence type="ECO:0000256" key="4">
    <source>
        <dbReference type="ARBA" id="ARBA00022833"/>
    </source>
</evidence>
<dbReference type="PROSITE" id="PS00903">
    <property type="entry name" value="CYT_DCMP_DEAMINASES_1"/>
    <property type="match status" value="1"/>
</dbReference>
<dbReference type="InterPro" id="IPR002125">
    <property type="entry name" value="CMP_dCMP_dom"/>
</dbReference>
<proteinExistence type="inferred from homology"/>
<gene>
    <name evidence="7" type="ORF">ALO88_03756</name>
</gene>
<keyword evidence="3" id="KW-0378">Hydrolase</keyword>
<dbReference type="InterPro" id="IPR016192">
    <property type="entry name" value="APOBEC/CMP_deaminase_Zn-bd"/>
</dbReference>
<keyword evidence="2" id="KW-0479">Metal-binding</keyword>
<dbReference type="Gene3D" id="3.40.140.10">
    <property type="entry name" value="Cytidine Deaminase, domain 2"/>
    <property type="match status" value="1"/>
</dbReference>
<dbReference type="GO" id="GO:0004132">
    <property type="term" value="F:dCMP deaminase activity"/>
    <property type="evidence" value="ECO:0007669"/>
    <property type="project" value="TreeGrafter"/>
</dbReference>
<sequence>MKMAAPAPKERIAKSADAKSSTTSMRQRIEGRRTDEIIIAFCGPVGCNLADVIRSIRIQFEEYGYIIEHVKVSGIIRNHFKTHGLPFELKHLSVDISSGKERYTTLQDLGNALRKKHDPPILAALAMQEIAVKRTIAKGSTGKAPKTVYIIDQLKHPEEVELFKLVYGDIFYLIGVLSPEKIRFNYLTRTERIPKHEAQYLIDRDRNELNATHGQKLEKTLQLADFFIRNNQDSVSNLTAPCQRFAALVHGKNGVTPTTDESGMYAAYSASLKSACLSRQVGAAIVNKEGNVISLGWNDVPKFGGGLYTSDSANDQRCIFHGGKCYNDIHKSHLIDDIVDIVSKKVAVTEEIKTELARLIQKETRAGSIIEFSRAIHAEMEAILGLARSQGNSTDSCVLYTTTFPCHNCARHIIAAGIKRVVYIEPYEKSLALDLHEDAITTDAWTPDKTLFETFSGVPPSKYAAFFMSRGDKKDRTGQAVDIIKTDALHIGTQYLDPYQTIEGKVVQDLLTKVGMFTPPPSNPGGAATPPTWPTPNVPNGLSGPSNPFSSGHQSANGPQPSPLPIPSAPRPPPPPTPEPPEPEPAA</sequence>
<evidence type="ECO:0000259" key="6">
    <source>
        <dbReference type="PROSITE" id="PS51747"/>
    </source>
</evidence>
<feature type="region of interest" description="Disordered" evidence="5">
    <location>
        <begin position="1"/>
        <end position="27"/>
    </location>
</feature>
<evidence type="ECO:0000256" key="3">
    <source>
        <dbReference type="ARBA" id="ARBA00022801"/>
    </source>
</evidence>
<dbReference type="InterPro" id="IPR027417">
    <property type="entry name" value="P-loop_NTPase"/>
</dbReference>
<comment type="similarity">
    <text evidence="1">Belongs to the cytidine and deoxycytidylate deaminase family.</text>
</comment>
<dbReference type="PANTHER" id="PTHR11086">
    <property type="entry name" value="DEOXYCYTIDYLATE DEAMINASE-RELATED"/>
    <property type="match status" value="1"/>
</dbReference>
<feature type="compositionally biased region" description="Basic and acidic residues" evidence="5">
    <location>
        <begin position="8"/>
        <end position="17"/>
    </location>
</feature>
<evidence type="ECO:0000256" key="5">
    <source>
        <dbReference type="SAM" id="MobiDB-lite"/>
    </source>
</evidence>
<dbReference type="Proteomes" id="UP000050425">
    <property type="component" value="Unassembled WGS sequence"/>
</dbReference>
<dbReference type="PANTHER" id="PTHR11086:SF18">
    <property type="entry name" value="DEOXYCYTIDYLATE DEAMINASE"/>
    <property type="match status" value="1"/>
</dbReference>
<feature type="compositionally biased region" description="Polar residues" evidence="5">
    <location>
        <begin position="543"/>
        <end position="558"/>
    </location>
</feature>